<proteinExistence type="predicted"/>
<organism evidence="2">
    <name type="scientific">mine drainage metagenome</name>
    <dbReference type="NCBI Taxonomy" id="410659"/>
    <lineage>
        <taxon>unclassified sequences</taxon>
        <taxon>metagenomes</taxon>
        <taxon>ecological metagenomes</taxon>
    </lineage>
</organism>
<keyword evidence="1" id="KW-1133">Transmembrane helix</keyword>
<accession>A0A1J5PJT7</accession>
<comment type="caution">
    <text evidence="2">The sequence shown here is derived from an EMBL/GenBank/DDBJ whole genome shotgun (WGS) entry which is preliminary data.</text>
</comment>
<keyword evidence="1" id="KW-0812">Transmembrane</keyword>
<name>A0A1J5PJT7_9ZZZZ</name>
<dbReference type="EMBL" id="MLJW01005528">
    <property type="protein sequence ID" value="OIQ68063.1"/>
    <property type="molecule type" value="Genomic_DNA"/>
</dbReference>
<feature type="transmembrane region" description="Helical" evidence="1">
    <location>
        <begin position="214"/>
        <end position="232"/>
    </location>
</feature>
<evidence type="ECO:0000256" key="1">
    <source>
        <dbReference type="SAM" id="Phobius"/>
    </source>
</evidence>
<protein>
    <recommendedName>
        <fullName evidence="3">PEP-CTERM protein-sorting domain-containing protein</fullName>
    </recommendedName>
</protein>
<evidence type="ECO:0000313" key="2">
    <source>
        <dbReference type="EMBL" id="OIQ68063.1"/>
    </source>
</evidence>
<keyword evidence="1" id="KW-0472">Membrane</keyword>
<sequence>MEGALPVFFAKIRFVVLLAAIALAPVAGSHAAPIVVQFAARIGTANSIDAADIFHEGYGANLAGQIIDGSVTIDPLPLTPLCASGGACFGDFGAGAISVSFTLNGVTSTVVSTGTLGYFGGRSGGSLSLNSLGNGGDNYLAAGAATPDGMVQQSLGVLFDNATGFNAASSPAVAVGSLAAIGGGTGLVAGGITYMNPVEHLDATILAIQAPEPGGIAVFAAALAMLMAVRRIRAG</sequence>
<dbReference type="AlphaFoldDB" id="A0A1J5PJT7"/>
<reference evidence="2" key="1">
    <citation type="submission" date="2016-10" db="EMBL/GenBank/DDBJ databases">
        <title>Sequence of Gallionella enrichment culture.</title>
        <authorList>
            <person name="Poehlein A."/>
            <person name="Muehling M."/>
            <person name="Daniel R."/>
        </authorList>
    </citation>
    <scope>NUCLEOTIDE SEQUENCE</scope>
</reference>
<gene>
    <name evidence="2" type="ORF">GALL_503510</name>
</gene>
<evidence type="ECO:0008006" key="3">
    <source>
        <dbReference type="Google" id="ProtNLM"/>
    </source>
</evidence>